<organism evidence="1 2">
    <name type="scientific">Mucuna pruriens</name>
    <name type="common">Velvet bean</name>
    <name type="synonym">Dolichos pruriens</name>
    <dbReference type="NCBI Taxonomy" id="157652"/>
    <lineage>
        <taxon>Eukaryota</taxon>
        <taxon>Viridiplantae</taxon>
        <taxon>Streptophyta</taxon>
        <taxon>Embryophyta</taxon>
        <taxon>Tracheophyta</taxon>
        <taxon>Spermatophyta</taxon>
        <taxon>Magnoliopsida</taxon>
        <taxon>eudicotyledons</taxon>
        <taxon>Gunneridae</taxon>
        <taxon>Pentapetalae</taxon>
        <taxon>rosids</taxon>
        <taxon>fabids</taxon>
        <taxon>Fabales</taxon>
        <taxon>Fabaceae</taxon>
        <taxon>Papilionoideae</taxon>
        <taxon>50 kb inversion clade</taxon>
        <taxon>NPAAA clade</taxon>
        <taxon>indigoferoid/millettioid clade</taxon>
        <taxon>Phaseoleae</taxon>
        <taxon>Mucuna</taxon>
    </lineage>
</organism>
<evidence type="ECO:0000313" key="1">
    <source>
        <dbReference type="EMBL" id="RDY14083.1"/>
    </source>
</evidence>
<protein>
    <submittedName>
        <fullName evidence="1">Uncharacterized protein</fullName>
    </submittedName>
</protein>
<dbReference type="EMBL" id="QJKJ01000140">
    <property type="protein sequence ID" value="RDY14083.1"/>
    <property type="molecule type" value="Genomic_DNA"/>
</dbReference>
<proteinExistence type="predicted"/>
<gene>
    <name evidence="1" type="ORF">CR513_00903</name>
</gene>
<reference evidence="1" key="1">
    <citation type="submission" date="2018-05" db="EMBL/GenBank/DDBJ databases">
        <title>Draft genome of Mucuna pruriens seed.</title>
        <authorList>
            <person name="Nnadi N.E."/>
            <person name="Vos R."/>
            <person name="Hasami M.H."/>
            <person name="Devisetty U.K."/>
            <person name="Aguiy J.C."/>
        </authorList>
    </citation>
    <scope>NUCLEOTIDE SEQUENCE [LARGE SCALE GENOMIC DNA]</scope>
    <source>
        <strain evidence="1">JCA_2017</strain>
    </source>
</reference>
<dbReference type="AlphaFoldDB" id="A0A371IGG3"/>
<keyword evidence="2" id="KW-1185">Reference proteome</keyword>
<dbReference type="Proteomes" id="UP000257109">
    <property type="component" value="Unassembled WGS sequence"/>
</dbReference>
<comment type="caution">
    <text evidence="1">The sequence shown here is derived from an EMBL/GenBank/DDBJ whole genome shotgun (WGS) entry which is preliminary data.</text>
</comment>
<accession>A0A371IGG3</accession>
<sequence>MANNMQKFGTRETITSIMVNEVGTIDNLRLENQLTKLTSMMRQLAIDQHQPIATVKACGAKSKCKVLTHLGTGRRQSGLVSAKCRQTVQRWTISVSDLKTLQSVSALGVLMAIAKGLSVATPRIYRIATSSIGRDYVQANFRFSLNNR</sequence>
<evidence type="ECO:0000313" key="2">
    <source>
        <dbReference type="Proteomes" id="UP000257109"/>
    </source>
</evidence>
<name>A0A371IGG3_MUCPR</name>
<dbReference type="OrthoDB" id="1460397at2759"/>
<feature type="non-terminal residue" evidence="1">
    <location>
        <position position="1"/>
    </location>
</feature>